<dbReference type="Gene3D" id="2.40.160.60">
    <property type="entry name" value="Outer membrane protein transport protein (OMPP1/FadL/TodX)"/>
    <property type="match status" value="1"/>
</dbReference>
<keyword evidence="2" id="KW-0732">Signal</keyword>
<evidence type="ECO:0000256" key="2">
    <source>
        <dbReference type="SAM" id="SignalP"/>
    </source>
</evidence>
<dbReference type="EMBL" id="PEYM01000053">
    <property type="protein sequence ID" value="PIS30575.1"/>
    <property type="molecule type" value="Genomic_DNA"/>
</dbReference>
<comment type="caution">
    <text evidence="4">The sequence shown here is derived from an EMBL/GenBank/DDBJ whole genome shotgun (WGS) entry which is preliminary data.</text>
</comment>
<protein>
    <recommendedName>
        <fullName evidence="3">SLH domain-containing protein</fullName>
    </recommendedName>
</protein>
<dbReference type="PANTHER" id="PTHR43308:SF5">
    <property type="entry name" value="S-LAYER PROTEIN _ PEPTIDOGLYCAN ENDO-BETA-N-ACETYLGLUCOSAMINIDASE"/>
    <property type="match status" value="1"/>
</dbReference>
<evidence type="ECO:0000256" key="1">
    <source>
        <dbReference type="SAM" id="MobiDB-lite"/>
    </source>
</evidence>
<evidence type="ECO:0000313" key="5">
    <source>
        <dbReference type="Proteomes" id="UP000231343"/>
    </source>
</evidence>
<feature type="domain" description="SLH" evidence="3">
    <location>
        <begin position="581"/>
        <end position="641"/>
    </location>
</feature>
<sequence>MKNKQKRHQVGLVCLGLWLLSLGVSAAQAAAGVSLDPSTNLYSARQMGLAGAAIGFADDANGIFANPAGLTKITFPQLSGSARNIILGEAQYTLLAWAMPTTWGTVGLGYAALDTTGSYPTKPDPANSRIIIDTSREAMSYNNNVLALSYSRDINKNLAIGSNLKLFSQSLTGDIASSARATGLDLGFIFRPLPWLSTGGNFQNLVEGTAAWENGASDKIGGLYKLGCKVNVLGPTAEAWRPYQQKLSVGFDLDLPHNSLAANNYHLGIEYLPLQNIVLRTGYSQDGFTVGLGLISGGFRFDYAFAQKATIPGDTPHYFTLSYIGERVKKVYYQLKDKEPDVNFLSPEDRAITQDPLITLKARAIANRVTEKKTVWTVTALAATKEVQEIKVPENLTAVYLNGEKIDRVGSIEIDSNLTLGRNVFSLVGYASSETQGRQIIAETKVGSDEIKVLRFEPFDDLSMSHWALRPIALSVTLGLVKGYPDKTFRPEKGITRAELVTLLVRTMPVDFDSLLEFADFTDVPSKHWASKYIAYGTEENLVAGYPDGKFKPEKVLTRAEGVTVLARYATLSTEAKAAPTFSDLKPDFWANKYISAAAQAGLLQYLAGKDFEPNTKFTRAEACEILYLTPEIQKQVNSYWETRQPKPAPATTITPTSEAAPSLTNEAISLPTTIESPSQISSQETEVTSSKGQ</sequence>
<name>A0A2H0Y055_UNCSA</name>
<dbReference type="InterPro" id="IPR001119">
    <property type="entry name" value="SLH_dom"/>
</dbReference>
<dbReference type="SUPFAM" id="SSF56935">
    <property type="entry name" value="Porins"/>
    <property type="match status" value="1"/>
</dbReference>
<evidence type="ECO:0000259" key="3">
    <source>
        <dbReference type="PROSITE" id="PS51272"/>
    </source>
</evidence>
<feature type="domain" description="SLH" evidence="3">
    <location>
        <begin position="455"/>
        <end position="514"/>
    </location>
</feature>
<feature type="region of interest" description="Disordered" evidence="1">
    <location>
        <begin position="644"/>
        <end position="694"/>
    </location>
</feature>
<feature type="compositionally biased region" description="Low complexity" evidence="1">
    <location>
        <begin position="650"/>
        <end position="662"/>
    </location>
</feature>
<feature type="domain" description="SLH" evidence="3">
    <location>
        <begin position="517"/>
        <end position="580"/>
    </location>
</feature>
<dbReference type="Proteomes" id="UP000231343">
    <property type="component" value="Unassembled WGS sequence"/>
</dbReference>
<dbReference type="PANTHER" id="PTHR43308">
    <property type="entry name" value="OUTER MEMBRANE PROTEIN ALPHA-RELATED"/>
    <property type="match status" value="1"/>
</dbReference>
<proteinExistence type="predicted"/>
<dbReference type="InterPro" id="IPR051465">
    <property type="entry name" value="Cell_Envelope_Struct_Comp"/>
</dbReference>
<feature type="signal peptide" evidence="2">
    <location>
        <begin position="1"/>
        <end position="29"/>
    </location>
</feature>
<gene>
    <name evidence="4" type="ORF">COT42_02740</name>
</gene>
<accession>A0A2H0Y055</accession>
<dbReference type="Pfam" id="PF00395">
    <property type="entry name" value="SLH"/>
    <property type="match status" value="3"/>
</dbReference>
<feature type="chain" id="PRO_5013601203" description="SLH domain-containing protein" evidence="2">
    <location>
        <begin position="30"/>
        <end position="694"/>
    </location>
</feature>
<dbReference type="PROSITE" id="PS51272">
    <property type="entry name" value="SLH"/>
    <property type="match status" value="3"/>
</dbReference>
<organism evidence="4 5">
    <name type="scientific">Candidatus Saganbacteria bacterium CG08_land_8_20_14_0_20_45_16</name>
    <dbReference type="NCBI Taxonomy" id="2014293"/>
    <lineage>
        <taxon>Bacteria</taxon>
        <taxon>Bacillati</taxon>
        <taxon>Saganbacteria</taxon>
    </lineage>
</organism>
<dbReference type="AlphaFoldDB" id="A0A2H0Y055"/>
<reference evidence="4 5" key="1">
    <citation type="submission" date="2017-09" db="EMBL/GenBank/DDBJ databases">
        <title>Depth-based differentiation of microbial function through sediment-hosted aquifers and enrichment of novel symbionts in the deep terrestrial subsurface.</title>
        <authorList>
            <person name="Probst A.J."/>
            <person name="Ladd B."/>
            <person name="Jarett J.K."/>
            <person name="Geller-Mcgrath D.E."/>
            <person name="Sieber C.M."/>
            <person name="Emerson J.B."/>
            <person name="Anantharaman K."/>
            <person name="Thomas B.C."/>
            <person name="Malmstrom R."/>
            <person name="Stieglmeier M."/>
            <person name="Klingl A."/>
            <person name="Woyke T."/>
            <person name="Ryan C.M."/>
            <person name="Banfield J.F."/>
        </authorList>
    </citation>
    <scope>NUCLEOTIDE SEQUENCE [LARGE SCALE GENOMIC DNA]</scope>
    <source>
        <strain evidence="4">CG08_land_8_20_14_0_20_45_16</strain>
    </source>
</reference>
<evidence type="ECO:0000313" key="4">
    <source>
        <dbReference type="EMBL" id="PIS30575.1"/>
    </source>
</evidence>
<feature type="compositionally biased region" description="Polar residues" evidence="1">
    <location>
        <begin position="663"/>
        <end position="694"/>
    </location>
</feature>